<dbReference type="RefSeq" id="WP_349232304.1">
    <property type="nucleotide sequence ID" value="NZ_JBBMFK010000025.1"/>
</dbReference>
<keyword evidence="6 8" id="KW-0560">Oxidoreductase</keyword>
<comment type="cofactor">
    <cofactor evidence="8">
        <name>FAD</name>
        <dbReference type="ChEBI" id="CHEBI:57692"/>
    </cofactor>
    <text evidence="8">Binds 1 FAD per subunit.</text>
</comment>
<evidence type="ECO:0000256" key="7">
    <source>
        <dbReference type="ARBA" id="ARBA00049922"/>
    </source>
</evidence>
<dbReference type="SUPFAM" id="SSF51905">
    <property type="entry name" value="FAD/NAD(P)-binding domain"/>
    <property type="match status" value="1"/>
</dbReference>
<comment type="cofactor">
    <cofactor evidence="8">
        <name>FMN</name>
        <dbReference type="ChEBI" id="CHEBI:58210"/>
    </cofactor>
    <text evidence="8">Binds 1 or 2 FMN covalently per subunit.</text>
</comment>
<keyword evidence="4 8" id="KW-0285">Flavoprotein</keyword>
<organism evidence="11 12">
    <name type="scientific">Pseudoflavonifractor intestinihominis</name>
    <dbReference type="NCBI Taxonomy" id="3133171"/>
    <lineage>
        <taxon>Bacteria</taxon>
        <taxon>Bacillati</taxon>
        <taxon>Bacillota</taxon>
        <taxon>Clostridia</taxon>
        <taxon>Eubacteriales</taxon>
        <taxon>Oscillospiraceae</taxon>
        <taxon>Pseudoflavonifractor</taxon>
    </lineage>
</organism>
<proteinExistence type="inferred from homology"/>
<dbReference type="Pfam" id="PF00890">
    <property type="entry name" value="FAD_binding_2"/>
    <property type="match status" value="2"/>
</dbReference>
<dbReference type="PRINTS" id="PR00469">
    <property type="entry name" value="PNDRDTASEII"/>
</dbReference>
<dbReference type="InterPro" id="IPR007329">
    <property type="entry name" value="FMN-bd"/>
</dbReference>
<dbReference type="Pfam" id="PF04205">
    <property type="entry name" value="FMN_bind"/>
    <property type="match status" value="1"/>
</dbReference>
<evidence type="ECO:0000313" key="12">
    <source>
        <dbReference type="Proteomes" id="UP001464378"/>
    </source>
</evidence>
<dbReference type="PANTHER" id="PTHR43400:SF7">
    <property type="entry name" value="FAD-DEPENDENT OXIDOREDUCTASE 2 FAD BINDING DOMAIN-CONTAINING PROTEIN"/>
    <property type="match status" value="1"/>
</dbReference>
<accession>A0ABV1EAY0</accession>
<dbReference type="Proteomes" id="UP001464378">
    <property type="component" value="Unassembled WGS sequence"/>
</dbReference>
<reference evidence="11 12" key="1">
    <citation type="submission" date="2024-03" db="EMBL/GenBank/DDBJ databases">
        <title>Human intestinal bacterial collection.</title>
        <authorList>
            <person name="Pauvert C."/>
            <person name="Hitch T.C.A."/>
            <person name="Clavel T."/>
        </authorList>
    </citation>
    <scope>NUCLEOTIDE SEQUENCE [LARGE SCALE GENOMIC DNA]</scope>
    <source>
        <strain evidence="11 12">CLA-AP-H29</strain>
    </source>
</reference>
<dbReference type="PROSITE" id="PS51257">
    <property type="entry name" value="PROKAR_LIPOPROTEIN"/>
    <property type="match status" value="1"/>
</dbReference>
<comment type="similarity">
    <text evidence="1 8">Belongs to the FAD-dependent oxidoreductase 2 family. FRD/SDH subfamily.</text>
</comment>
<feature type="domain" description="FMN-binding" evidence="10">
    <location>
        <begin position="54"/>
        <end position="128"/>
    </location>
</feature>
<comment type="catalytic activity">
    <reaction evidence="7 8">
        <text>dihydrourocanate + A = urocanate + AH2</text>
        <dbReference type="Rhea" id="RHEA:36059"/>
        <dbReference type="ChEBI" id="CHEBI:13193"/>
        <dbReference type="ChEBI" id="CHEBI:17499"/>
        <dbReference type="ChEBI" id="CHEBI:27247"/>
        <dbReference type="ChEBI" id="CHEBI:72991"/>
        <dbReference type="EC" id="1.3.99.33"/>
    </reaction>
</comment>
<evidence type="ECO:0000256" key="9">
    <source>
        <dbReference type="SAM" id="MobiDB-lite"/>
    </source>
</evidence>
<feature type="region of interest" description="Disordered" evidence="9">
    <location>
        <begin position="26"/>
        <end position="54"/>
    </location>
</feature>
<name>A0ABV1EAY0_9FIRM</name>
<dbReference type="EC" id="1.3.99.33" evidence="2 8"/>
<evidence type="ECO:0000259" key="10">
    <source>
        <dbReference type="SMART" id="SM00900"/>
    </source>
</evidence>
<comment type="caution">
    <text evidence="11">The sequence shown here is derived from an EMBL/GenBank/DDBJ whole genome shotgun (WGS) entry which is preliminary data.</text>
</comment>
<evidence type="ECO:0000313" key="11">
    <source>
        <dbReference type="EMBL" id="MEQ2444470.1"/>
    </source>
</evidence>
<feature type="compositionally biased region" description="Polar residues" evidence="9">
    <location>
        <begin position="26"/>
        <end position="39"/>
    </location>
</feature>
<dbReference type="InterPro" id="IPR003953">
    <property type="entry name" value="FAD-dep_OxRdtase_2_FAD-bd"/>
</dbReference>
<protein>
    <recommendedName>
        <fullName evidence="3 8">Urocanate reductase</fullName>
        <ecNumber evidence="2 8">1.3.99.33</ecNumber>
    </recommendedName>
</protein>
<keyword evidence="8" id="KW-0732">Signal</keyword>
<sequence>MIKKMSALFLAIALVFSLAACSNGTADGSAQPSGSQTVTEGKFTPGTYEGEGQGMESTIKVAVTLSADRIEKIEVLESDETPAIGETALESLPQAVVDAQSTQIDSISGATITSQGFFDAVNAALTAAGVDPASLTPVSGGSDQTGEEQTLDVDVVVVGAGGAGMTAAITAAQAGKSVVILEKTSMVGGNSVRSTGGMNAAKTEWQDANEFTEDAGVEKTLATAAETYPDLADLVATVQAQYDAYKANPTGYFDSVELFILDTMVGGQDINNYDLVKTLAENSAPAIEWLSTIGADLHNVGSFGGASVKRIHRPVDADGKVVSVGSYVVPILQQACEDNGVQIIYNAPATEILMDNGAAVGVKADGYTVNAKSVVLATGGFGANLDMVAELKPELKGFVTTNAPGITGDGIKMAEAVGAATVDMDQIQIHPTVEQKTSALITEGLRGDGAILVNAEGLRFCDEVGTRDAVSAAELAQTGGYAWLVVDQKMVDASSVIAGYIKAGYTVQGDTYEALAEAMGVPADAFASTMEKWNAAVAAGTDAEFGRTSFANPLDTAPYYAIKIAPGVHHTMGGVKINTSAQVLDTEDNVIPGLFAAGEVTGGIHGANRLGGNAVADFIVFGRISGQSAADYAK</sequence>
<evidence type="ECO:0000256" key="3">
    <source>
        <dbReference type="ARBA" id="ARBA00015872"/>
    </source>
</evidence>
<evidence type="ECO:0000256" key="2">
    <source>
        <dbReference type="ARBA" id="ARBA00013137"/>
    </source>
</evidence>
<keyword evidence="12" id="KW-1185">Reference proteome</keyword>
<dbReference type="InterPro" id="IPR050315">
    <property type="entry name" value="FAD-oxidoreductase_2"/>
</dbReference>
<evidence type="ECO:0000256" key="8">
    <source>
        <dbReference type="RuleBase" id="RU366062"/>
    </source>
</evidence>
<dbReference type="Gene3D" id="3.90.1010.20">
    <property type="match status" value="1"/>
</dbReference>
<dbReference type="InterPro" id="IPR010960">
    <property type="entry name" value="Flavocytochrome_c"/>
</dbReference>
<dbReference type="SMART" id="SM00900">
    <property type="entry name" value="FMN_bind"/>
    <property type="match status" value="1"/>
</dbReference>
<evidence type="ECO:0000256" key="6">
    <source>
        <dbReference type="ARBA" id="ARBA00023002"/>
    </source>
</evidence>
<gene>
    <name evidence="11" type="ORF">WMO64_13470</name>
</gene>
<dbReference type="Gene3D" id="3.90.700.10">
    <property type="entry name" value="Succinate dehydrogenase/fumarate reductase flavoprotein, catalytic domain"/>
    <property type="match status" value="1"/>
</dbReference>
<evidence type="ECO:0000256" key="1">
    <source>
        <dbReference type="ARBA" id="ARBA00008040"/>
    </source>
</evidence>
<dbReference type="InterPro" id="IPR036188">
    <property type="entry name" value="FAD/NAD-bd_sf"/>
</dbReference>
<feature type="signal peptide" evidence="8">
    <location>
        <begin position="1"/>
        <end position="19"/>
    </location>
</feature>
<dbReference type="SUPFAM" id="SSF56425">
    <property type="entry name" value="Succinate dehydrogenase/fumarate reductase flavoprotein, catalytic domain"/>
    <property type="match status" value="1"/>
</dbReference>
<feature type="chain" id="PRO_5044952712" description="Urocanate reductase" evidence="8">
    <location>
        <begin position="20"/>
        <end position="634"/>
    </location>
</feature>
<evidence type="ECO:0000256" key="5">
    <source>
        <dbReference type="ARBA" id="ARBA00022827"/>
    </source>
</evidence>
<dbReference type="Gene3D" id="3.50.50.60">
    <property type="entry name" value="FAD/NAD(P)-binding domain"/>
    <property type="match status" value="2"/>
</dbReference>
<dbReference type="PANTHER" id="PTHR43400">
    <property type="entry name" value="FUMARATE REDUCTASE"/>
    <property type="match status" value="1"/>
</dbReference>
<dbReference type="EMBL" id="JBBMFK010000025">
    <property type="protein sequence ID" value="MEQ2444470.1"/>
    <property type="molecule type" value="Genomic_DNA"/>
</dbReference>
<dbReference type="NCBIfam" id="TIGR01813">
    <property type="entry name" value="flavo_cyto_c"/>
    <property type="match status" value="1"/>
</dbReference>
<evidence type="ECO:0000256" key="4">
    <source>
        <dbReference type="ARBA" id="ARBA00022630"/>
    </source>
</evidence>
<dbReference type="InterPro" id="IPR027477">
    <property type="entry name" value="Succ_DH/fumarate_Rdtase_cat_sf"/>
</dbReference>
<keyword evidence="5 8" id="KW-0274">FAD</keyword>